<name>A0A8H5HQM4_9AGAR</name>
<dbReference type="Proteomes" id="UP000565441">
    <property type="component" value="Unassembled WGS sequence"/>
</dbReference>
<organism evidence="2 3">
    <name type="scientific">Tricholomella constricta</name>
    <dbReference type="NCBI Taxonomy" id="117010"/>
    <lineage>
        <taxon>Eukaryota</taxon>
        <taxon>Fungi</taxon>
        <taxon>Dikarya</taxon>
        <taxon>Basidiomycota</taxon>
        <taxon>Agaricomycotina</taxon>
        <taxon>Agaricomycetes</taxon>
        <taxon>Agaricomycetidae</taxon>
        <taxon>Agaricales</taxon>
        <taxon>Tricholomatineae</taxon>
        <taxon>Lyophyllaceae</taxon>
        <taxon>Tricholomella</taxon>
    </lineage>
</organism>
<evidence type="ECO:0000313" key="3">
    <source>
        <dbReference type="Proteomes" id="UP000565441"/>
    </source>
</evidence>
<protein>
    <submittedName>
        <fullName evidence="2">Uncharacterized protein</fullName>
    </submittedName>
</protein>
<dbReference type="AlphaFoldDB" id="A0A8H5HQM4"/>
<evidence type="ECO:0000313" key="2">
    <source>
        <dbReference type="EMBL" id="KAF5387663.1"/>
    </source>
</evidence>
<gene>
    <name evidence="2" type="ORF">D9615_000592</name>
</gene>
<dbReference type="EMBL" id="JAACJP010000001">
    <property type="protein sequence ID" value="KAF5387663.1"/>
    <property type="molecule type" value="Genomic_DNA"/>
</dbReference>
<feature type="coiled-coil region" evidence="1">
    <location>
        <begin position="133"/>
        <end position="164"/>
    </location>
</feature>
<accession>A0A8H5HQM4</accession>
<proteinExistence type="predicted"/>
<sequence length="237" mass="26840">MANFYPYAVLDLVDKTLSTAHTKITKKAYQDAYYLLEGLTLFNDFDLSWPMCDDGDRTQITDKAYGALVVAMLRGFEAEGNLNTTHLPGLESFLKITAEWADSMSRLSCDASYGPYCKSLGQKLFKDKSPADIAREKAQLKEWIDSLDAENRQAVKQQLEEEAEVAAGRKPWYSEAGDINEDNLVISRVWKEYKEYLSGVPRKPVRGPGTWDISKWTAAEKEEFVFKGASDEENDDF</sequence>
<reference evidence="2 3" key="1">
    <citation type="journal article" date="2020" name="ISME J.">
        <title>Uncovering the hidden diversity of litter-decomposition mechanisms in mushroom-forming fungi.</title>
        <authorList>
            <person name="Floudas D."/>
            <person name="Bentzer J."/>
            <person name="Ahren D."/>
            <person name="Johansson T."/>
            <person name="Persson P."/>
            <person name="Tunlid A."/>
        </authorList>
    </citation>
    <scope>NUCLEOTIDE SEQUENCE [LARGE SCALE GENOMIC DNA]</scope>
    <source>
        <strain evidence="2 3">CBS 661.87</strain>
    </source>
</reference>
<comment type="caution">
    <text evidence="2">The sequence shown here is derived from an EMBL/GenBank/DDBJ whole genome shotgun (WGS) entry which is preliminary data.</text>
</comment>
<evidence type="ECO:0000256" key="1">
    <source>
        <dbReference type="SAM" id="Coils"/>
    </source>
</evidence>
<keyword evidence="1" id="KW-0175">Coiled coil</keyword>
<dbReference type="OrthoDB" id="288590at2759"/>
<keyword evidence="3" id="KW-1185">Reference proteome</keyword>